<feature type="domain" description="NmrA-like" evidence="1">
    <location>
        <begin position="2"/>
        <end position="240"/>
    </location>
</feature>
<dbReference type="Pfam" id="PF05368">
    <property type="entry name" value="NmrA"/>
    <property type="match status" value="1"/>
</dbReference>
<evidence type="ECO:0000313" key="3">
    <source>
        <dbReference type="Proteomes" id="UP001220610"/>
    </source>
</evidence>
<dbReference type="InterPro" id="IPR036291">
    <property type="entry name" value="NAD(P)-bd_dom_sf"/>
</dbReference>
<dbReference type="Gene3D" id="3.90.25.10">
    <property type="entry name" value="UDP-galactose 4-epimerase, domain 1"/>
    <property type="match status" value="1"/>
</dbReference>
<organism evidence="2 3">
    <name type="scientific">Candidatus Pseudobacter hemicellulosilyticus</name>
    <dbReference type="NCBI Taxonomy" id="3121375"/>
    <lineage>
        <taxon>Bacteria</taxon>
        <taxon>Pseudomonadati</taxon>
        <taxon>Bacteroidota</taxon>
        <taxon>Chitinophagia</taxon>
        <taxon>Chitinophagales</taxon>
        <taxon>Chitinophagaceae</taxon>
        <taxon>Pseudobacter</taxon>
    </lineage>
</organism>
<dbReference type="Gene3D" id="3.40.50.720">
    <property type="entry name" value="NAD(P)-binding Rossmann-like Domain"/>
    <property type="match status" value="1"/>
</dbReference>
<reference evidence="2" key="1">
    <citation type="submission" date="2023-03" db="EMBL/GenBank/DDBJ databases">
        <title>Andean soil-derived lignocellulolytic bacterial consortium as a source of novel taxa and putative plastic-active enzymes.</title>
        <authorList>
            <person name="Diaz-Garcia L."/>
            <person name="Chuvochina M."/>
            <person name="Feuerriegel G."/>
            <person name="Bunk B."/>
            <person name="Sproer C."/>
            <person name="Streit W.R."/>
            <person name="Rodriguez L.M."/>
            <person name="Overmann J."/>
            <person name="Jimenez D.J."/>
        </authorList>
    </citation>
    <scope>NUCLEOTIDE SEQUENCE</scope>
    <source>
        <strain evidence="2">MAG 7</strain>
    </source>
</reference>
<sequence>MEKILITGATGPLGKAVTERLIALQGPAALSVLARDPAKAADLQAKGVTVLQADYNDYNSLLQAFTGISKLYFVSGNDIAHRIPQHENVVKAATEAGVGHIHYTSFQRRTEDGSSPIAFLAAAHLHTEQLIRASGITYTILKHSLYADFLPMFLGNQVITTGQLFFPAGEGKGAFAVRQDMAEAGAAVLASSGHENKAYEICGSHAYSFAEVAEILSELAGKKIVYTAAEPAAYAELLTKAGAPEMAIQAGVGFGQAIAQGEFDFPDDTMERLLGRPAFSLREILKNAYIR</sequence>
<dbReference type="EMBL" id="CP119311">
    <property type="protein sequence ID" value="WEK35078.1"/>
    <property type="molecule type" value="Genomic_DNA"/>
</dbReference>
<accession>A0AAJ5WRA2</accession>
<dbReference type="AlphaFoldDB" id="A0AAJ5WRA2"/>
<protein>
    <submittedName>
        <fullName evidence="2">SDR family oxidoreductase</fullName>
    </submittedName>
</protein>
<dbReference type="InterPro" id="IPR008030">
    <property type="entry name" value="NmrA-like"/>
</dbReference>
<name>A0AAJ5WRA2_9BACT</name>
<dbReference type="PANTHER" id="PTHR47129">
    <property type="entry name" value="QUINONE OXIDOREDUCTASE 2"/>
    <property type="match status" value="1"/>
</dbReference>
<evidence type="ECO:0000313" key="2">
    <source>
        <dbReference type="EMBL" id="WEK35078.1"/>
    </source>
</evidence>
<dbReference type="PANTHER" id="PTHR47129:SF1">
    <property type="entry name" value="NMRA-LIKE DOMAIN-CONTAINING PROTEIN"/>
    <property type="match status" value="1"/>
</dbReference>
<gene>
    <name evidence="2" type="ORF">P0Y53_21525</name>
</gene>
<dbReference type="Proteomes" id="UP001220610">
    <property type="component" value="Chromosome"/>
</dbReference>
<dbReference type="CDD" id="cd05269">
    <property type="entry name" value="TMR_SDR_a"/>
    <property type="match status" value="1"/>
</dbReference>
<proteinExistence type="predicted"/>
<dbReference type="SUPFAM" id="SSF51735">
    <property type="entry name" value="NAD(P)-binding Rossmann-fold domains"/>
    <property type="match status" value="1"/>
</dbReference>
<evidence type="ECO:0000259" key="1">
    <source>
        <dbReference type="Pfam" id="PF05368"/>
    </source>
</evidence>
<dbReference type="InterPro" id="IPR052718">
    <property type="entry name" value="NmrA-type_oxidoreductase"/>
</dbReference>